<feature type="domain" description="F-box" evidence="1">
    <location>
        <begin position="15"/>
        <end position="55"/>
    </location>
</feature>
<accession>A0AAD2A109</accession>
<dbReference type="SUPFAM" id="SSF81383">
    <property type="entry name" value="F-box domain"/>
    <property type="match status" value="1"/>
</dbReference>
<dbReference type="PANTHER" id="PTHR24414:SF44">
    <property type="entry name" value="F-BOX DOMAIN-CONTAINING PROTEIN"/>
    <property type="match status" value="1"/>
</dbReference>
<dbReference type="GO" id="GO:0005634">
    <property type="term" value="C:nucleus"/>
    <property type="evidence" value="ECO:0007669"/>
    <property type="project" value="TreeGrafter"/>
</dbReference>
<dbReference type="InterPro" id="IPR015915">
    <property type="entry name" value="Kelch-typ_b-propeller"/>
</dbReference>
<dbReference type="SUPFAM" id="SSF117281">
    <property type="entry name" value="Kelch motif"/>
    <property type="match status" value="1"/>
</dbReference>
<dbReference type="Gene3D" id="1.20.1280.50">
    <property type="match status" value="1"/>
</dbReference>
<dbReference type="GO" id="GO:0043161">
    <property type="term" value="P:proteasome-mediated ubiquitin-dependent protein catabolic process"/>
    <property type="evidence" value="ECO:0007669"/>
    <property type="project" value="TreeGrafter"/>
</dbReference>
<dbReference type="AlphaFoldDB" id="A0AAD2A109"/>
<dbReference type="InterPro" id="IPR001810">
    <property type="entry name" value="F-box_dom"/>
</dbReference>
<reference evidence="2" key="1">
    <citation type="submission" date="2023-05" db="EMBL/GenBank/DDBJ databases">
        <authorList>
            <person name="Huff M."/>
        </authorList>
    </citation>
    <scope>NUCLEOTIDE SEQUENCE</scope>
</reference>
<dbReference type="InterPro" id="IPR050354">
    <property type="entry name" value="F-box/kelch-repeat_ARATH"/>
</dbReference>
<dbReference type="SMART" id="SM00256">
    <property type="entry name" value="FBOX"/>
    <property type="match status" value="1"/>
</dbReference>
<dbReference type="PANTHER" id="PTHR24414">
    <property type="entry name" value="F-BOX/KELCH-REPEAT PROTEIN SKIP4"/>
    <property type="match status" value="1"/>
</dbReference>
<proteinExistence type="predicted"/>
<evidence type="ECO:0000313" key="2">
    <source>
        <dbReference type="EMBL" id="CAI9779358.1"/>
    </source>
</evidence>
<dbReference type="InterPro" id="IPR036047">
    <property type="entry name" value="F-box-like_dom_sf"/>
</dbReference>
<name>A0AAD2A109_9LAMI</name>
<evidence type="ECO:0000259" key="1">
    <source>
        <dbReference type="SMART" id="SM00256"/>
    </source>
</evidence>
<dbReference type="Gene3D" id="2.120.10.80">
    <property type="entry name" value="Kelch-type beta propeller"/>
    <property type="match status" value="1"/>
</dbReference>
<sequence length="387" mass="43549">MALQEISHGEQEVEIHGDVLEAILSYVPLIDLVPASCVSKSWRSAVASTLRHLKKPKPWLILYKQATRSPYAATTLAYDPCSNRWIKISKPSMNFNSALKSSQSHFLYMLSSSKFSFSFDPLNSRWYHVDPPLVWRTDPIVARVGDSVVVAGGVCQFEDDPLAVEVYDFNTRAWCTCESMPGSLKESAASTWLSIATTKGKLIVTEKQTGVTHWFDSETKSWSGQYNLNPGQPVVNYNIGSFDDDLILVGLCKNVERFKIWKMSTENFYFEEIGEMPLAFVEKLKSESFGLSSINVLVGTNLVYMYNSWEVEEVVVCELICGGGGSVEGCRWWSVENVVAREGMLKDRLVSTCSEVGFDELQRVMRTDNWKFEVVSLEKETVKSAEP</sequence>
<gene>
    <name evidence="2" type="ORF">FPE_LOCUS26788</name>
</gene>
<organism evidence="2 3">
    <name type="scientific">Fraxinus pennsylvanica</name>
    <dbReference type="NCBI Taxonomy" id="56036"/>
    <lineage>
        <taxon>Eukaryota</taxon>
        <taxon>Viridiplantae</taxon>
        <taxon>Streptophyta</taxon>
        <taxon>Embryophyta</taxon>
        <taxon>Tracheophyta</taxon>
        <taxon>Spermatophyta</taxon>
        <taxon>Magnoliopsida</taxon>
        <taxon>eudicotyledons</taxon>
        <taxon>Gunneridae</taxon>
        <taxon>Pentapetalae</taxon>
        <taxon>asterids</taxon>
        <taxon>lamiids</taxon>
        <taxon>Lamiales</taxon>
        <taxon>Oleaceae</taxon>
        <taxon>Oleeae</taxon>
        <taxon>Fraxinus</taxon>
    </lineage>
</organism>
<dbReference type="Proteomes" id="UP000834106">
    <property type="component" value="Chromosome 16"/>
</dbReference>
<dbReference type="Pfam" id="PF00646">
    <property type="entry name" value="F-box"/>
    <property type="match status" value="1"/>
</dbReference>
<protein>
    <recommendedName>
        <fullName evidence="1">F-box domain-containing protein</fullName>
    </recommendedName>
</protein>
<keyword evidence="3" id="KW-1185">Reference proteome</keyword>
<dbReference type="GO" id="GO:0005829">
    <property type="term" value="C:cytosol"/>
    <property type="evidence" value="ECO:0007669"/>
    <property type="project" value="TreeGrafter"/>
</dbReference>
<dbReference type="EMBL" id="OU503051">
    <property type="protein sequence ID" value="CAI9779358.1"/>
    <property type="molecule type" value="Genomic_DNA"/>
</dbReference>
<evidence type="ECO:0000313" key="3">
    <source>
        <dbReference type="Proteomes" id="UP000834106"/>
    </source>
</evidence>